<dbReference type="Gene3D" id="3.90.550.10">
    <property type="entry name" value="Spore Coat Polysaccharide Biosynthesis Protein SpsA, Chain A"/>
    <property type="match status" value="1"/>
</dbReference>
<gene>
    <name evidence="1" type="ORF">METZ01_LOCUS242569</name>
</gene>
<sequence>VPGKNMKKLCGKPLFHWILDSLSKSNYINEIIINTDSKEIAESATSNYDVTIHMRPKYLNNIDSNEANQIIEYDLSKTNGEYFFQSHSTNPLLSSDTIDRAIEVYFSNKFDSLISVTEKRKRYFTLDGDPINHDPQNLVKTQNCKSLYEENSCIYIFSREVFEKNINRIGNNPMLYPISSIESIDI</sequence>
<dbReference type="PANTHER" id="PTHR21485">
    <property type="entry name" value="HAD SUPERFAMILY MEMBERS CMAS AND KDSC"/>
    <property type="match status" value="1"/>
</dbReference>
<organism evidence="1">
    <name type="scientific">marine metagenome</name>
    <dbReference type="NCBI Taxonomy" id="408172"/>
    <lineage>
        <taxon>unclassified sequences</taxon>
        <taxon>metagenomes</taxon>
        <taxon>ecological metagenomes</taxon>
    </lineage>
</organism>
<dbReference type="AlphaFoldDB" id="A0A382HRL5"/>
<feature type="non-terminal residue" evidence="1">
    <location>
        <position position="186"/>
    </location>
</feature>
<dbReference type="EMBL" id="UINC01062778">
    <property type="protein sequence ID" value="SVB89715.1"/>
    <property type="molecule type" value="Genomic_DNA"/>
</dbReference>
<dbReference type="GO" id="GO:0008781">
    <property type="term" value="F:N-acylneuraminate cytidylyltransferase activity"/>
    <property type="evidence" value="ECO:0007669"/>
    <property type="project" value="TreeGrafter"/>
</dbReference>
<dbReference type="InterPro" id="IPR029044">
    <property type="entry name" value="Nucleotide-diphossugar_trans"/>
</dbReference>
<dbReference type="InterPro" id="IPR050793">
    <property type="entry name" value="CMP-NeuNAc_synthase"/>
</dbReference>
<dbReference type="Pfam" id="PF02348">
    <property type="entry name" value="CTP_transf_3"/>
    <property type="match status" value="1"/>
</dbReference>
<proteinExistence type="predicted"/>
<evidence type="ECO:0008006" key="2">
    <source>
        <dbReference type="Google" id="ProtNLM"/>
    </source>
</evidence>
<evidence type="ECO:0000313" key="1">
    <source>
        <dbReference type="EMBL" id="SVB89715.1"/>
    </source>
</evidence>
<dbReference type="InterPro" id="IPR003329">
    <property type="entry name" value="Cytidylyl_trans"/>
</dbReference>
<dbReference type="CDD" id="cd02513">
    <property type="entry name" value="CMP-NeuAc_Synthase"/>
    <property type="match status" value="1"/>
</dbReference>
<protein>
    <recommendedName>
        <fullName evidence="2">Acylneuraminate cytidylyltransferase</fullName>
    </recommendedName>
</protein>
<name>A0A382HRL5_9ZZZZ</name>
<accession>A0A382HRL5</accession>
<dbReference type="PANTHER" id="PTHR21485:SF6">
    <property type="entry name" value="N-ACYLNEURAMINATE CYTIDYLYLTRANSFERASE-RELATED"/>
    <property type="match status" value="1"/>
</dbReference>
<feature type="non-terminal residue" evidence="1">
    <location>
        <position position="1"/>
    </location>
</feature>
<dbReference type="SUPFAM" id="SSF53448">
    <property type="entry name" value="Nucleotide-diphospho-sugar transferases"/>
    <property type="match status" value="1"/>
</dbReference>
<reference evidence="1" key="1">
    <citation type="submission" date="2018-05" db="EMBL/GenBank/DDBJ databases">
        <authorList>
            <person name="Lanie J.A."/>
            <person name="Ng W.-L."/>
            <person name="Kazmierczak K.M."/>
            <person name="Andrzejewski T.M."/>
            <person name="Davidsen T.M."/>
            <person name="Wayne K.J."/>
            <person name="Tettelin H."/>
            <person name="Glass J.I."/>
            <person name="Rusch D."/>
            <person name="Podicherti R."/>
            <person name="Tsui H.-C.T."/>
            <person name="Winkler M.E."/>
        </authorList>
    </citation>
    <scope>NUCLEOTIDE SEQUENCE</scope>
</reference>